<sequence length="1021" mass="117395">MYFEIDDIKDMHANIVSASYNSGVCYASIFGYIQQTKNMLKLLKKKKCTFNVHGRYFTSYPDDYNIYTTKVPDSDFNHTIIFKKDKVYVDSSGVENYNGYIYREISKENLSLYPGYDNDAYRDIDSFVFPEDLLNSIFNKIYNNSSLPILKEWTEYITYQLFKKRYISTLNFEMEQENNDDYTLIGYVINVPIPSLIEIISSGLKNHDIYIDKNLSLTPSDSMKAIEGLDGYLNTFSDVLAEKVQNSFIPRFIPNQNNYSQELLDFIDYVSYKRKIKLYPAQKDVIQAVSNCLDDKNAAFIIGSCGTGKTVMGTGVVMVNNKNKKKMTNIIMCPAHLVNKWKKEIELSAPLSEAYIISNLKDLLAIVPKIKQKKYKKNIWLILSKESAKFGYEERPSAIWSYAKKGYICPECGKPLFNYKYEGRGRNRVRKIEFFNESSFLKHTFENNVCMNKIKKFNNIKGAYEEVECNAKLWEPCIKDSLFDWVKLGKQGWVEKKLINQLKNKLDNKNMLSRNERELLKAINDTLDNEYPIQKAPKKYPIAKYIRKYLKNYIDYFIADEMHQLKGADSAQGEAFGDLAFAANKVIGLTGTLLNGYASGLFYILYRTFPKLMKKEDFLYTDDDKFTTEYGVIKKTSKYKWENGIQKDKFGVTKVKALPGVSPLVFTKFLLENAAFISQEDISSGLPAYTEIPVPIEMDDDLRSAYNLLETEVQGNIKGGFNLKIMGQLIQTLSIYPDMPYNVSNVIHPDTGEVIVEPPSLDGSVLRNKEARLLELVKRKKEAGEKVLVYYHWTNKTDLDTKLPALLESEGIKTAVLKSSVKAEIREEWIKKQLNENIDVLICNPTLIETGLDLLDFTTIIYYQMGYNLYTMRQASRRSWRLSQTKDVEVYFLYYKKTIQEQALSLMATKLQASMAIEGKFSEEGLNALSNNEDIFSQIASSVAEGIKDTVDINVFKKISVNSTIEPKKEYQKNTSYNNMNKISYSCFIDPKKINKKKIISKIDGLELKILNNPILLFKAG</sequence>
<dbReference type="Proteomes" id="UP000255234">
    <property type="component" value="Unassembled WGS sequence"/>
</dbReference>
<name>A0A378NRZ7_9FIRM</name>
<gene>
    <name evidence="2" type="ORF">NCTC10571_01263</name>
</gene>
<dbReference type="InterPro" id="IPR050496">
    <property type="entry name" value="SNF2_RAD54_helicase_repair"/>
</dbReference>
<organism evidence="2 3">
    <name type="scientific">Megamonas hypermegale</name>
    <dbReference type="NCBI Taxonomy" id="158847"/>
    <lineage>
        <taxon>Bacteria</taxon>
        <taxon>Bacillati</taxon>
        <taxon>Bacillota</taxon>
        <taxon>Negativicutes</taxon>
        <taxon>Selenomonadales</taxon>
        <taxon>Selenomonadaceae</taxon>
        <taxon>Megamonas</taxon>
    </lineage>
</organism>
<protein>
    <submittedName>
        <fullName evidence="2">SNF2 family N-terminal domain</fullName>
    </submittedName>
</protein>
<dbReference type="PANTHER" id="PTHR45629">
    <property type="entry name" value="SNF2/RAD54 FAMILY MEMBER"/>
    <property type="match status" value="1"/>
</dbReference>
<feature type="domain" description="Helicase C-terminal" evidence="1">
    <location>
        <begin position="768"/>
        <end position="934"/>
    </location>
</feature>
<dbReference type="RefSeq" id="WP_115151486.1">
    <property type="nucleotide sequence ID" value="NZ_UGPP01000001.1"/>
</dbReference>
<accession>A0A378NRZ7</accession>
<dbReference type="Gene3D" id="3.40.50.300">
    <property type="entry name" value="P-loop containing nucleotide triphosphate hydrolases"/>
    <property type="match status" value="2"/>
</dbReference>
<dbReference type="Pfam" id="PF00271">
    <property type="entry name" value="Helicase_C"/>
    <property type="match status" value="1"/>
</dbReference>
<proteinExistence type="predicted"/>
<dbReference type="InterPro" id="IPR014001">
    <property type="entry name" value="Helicase_ATP-bd"/>
</dbReference>
<dbReference type="GO" id="GO:0016787">
    <property type="term" value="F:hydrolase activity"/>
    <property type="evidence" value="ECO:0007669"/>
    <property type="project" value="InterPro"/>
</dbReference>
<reference evidence="2 3" key="1">
    <citation type="submission" date="2018-06" db="EMBL/GenBank/DDBJ databases">
        <authorList>
            <consortium name="Pathogen Informatics"/>
            <person name="Doyle S."/>
        </authorList>
    </citation>
    <scope>NUCLEOTIDE SEQUENCE [LARGE SCALE GENOMIC DNA]</scope>
    <source>
        <strain evidence="2 3">NCTC10571</strain>
    </source>
</reference>
<dbReference type="InterPro" id="IPR006935">
    <property type="entry name" value="Helicase/UvrB_N"/>
</dbReference>
<dbReference type="EMBL" id="UGPP01000001">
    <property type="protein sequence ID" value="STY71111.1"/>
    <property type="molecule type" value="Genomic_DNA"/>
</dbReference>
<evidence type="ECO:0000313" key="3">
    <source>
        <dbReference type="Proteomes" id="UP000255234"/>
    </source>
</evidence>
<dbReference type="InterPro" id="IPR001650">
    <property type="entry name" value="Helicase_C-like"/>
</dbReference>
<dbReference type="SMART" id="SM00487">
    <property type="entry name" value="DEXDc"/>
    <property type="match status" value="1"/>
</dbReference>
<dbReference type="PANTHER" id="PTHR45629:SF7">
    <property type="entry name" value="DNA EXCISION REPAIR PROTEIN ERCC-6-RELATED"/>
    <property type="match status" value="1"/>
</dbReference>
<dbReference type="Pfam" id="PF04851">
    <property type="entry name" value="ResIII"/>
    <property type="match status" value="1"/>
</dbReference>
<dbReference type="SUPFAM" id="SSF52540">
    <property type="entry name" value="P-loop containing nucleoside triphosphate hydrolases"/>
    <property type="match status" value="2"/>
</dbReference>
<dbReference type="PROSITE" id="PS51194">
    <property type="entry name" value="HELICASE_CTER"/>
    <property type="match status" value="1"/>
</dbReference>
<dbReference type="GO" id="GO:0005524">
    <property type="term" value="F:ATP binding"/>
    <property type="evidence" value="ECO:0007669"/>
    <property type="project" value="InterPro"/>
</dbReference>
<evidence type="ECO:0000259" key="1">
    <source>
        <dbReference type="PROSITE" id="PS51194"/>
    </source>
</evidence>
<dbReference type="GO" id="GO:0003677">
    <property type="term" value="F:DNA binding"/>
    <property type="evidence" value="ECO:0007669"/>
    <property type="project" value="InterPro"/>
</dbReference>
<dbReference type="AlphaFoldDB" id="A0A378NRZ7"/>
<dbReference type="InterPro" id="IPR027417">
    <property type="entry name" value="P-loop_NTPase"/>
</dbReference>
<evidence type="ECO:0000313" key="2">
    <source>
        <dbReference type="EMBL" id="STY71111.1"/>
    </source>
</evidence>